<evidence type="ECO:0000256" key="5">
    <source>
        <dbReference type="HAMAP-Rule" id="MF_01922"/>
    </source>
</evidence>
<dbReference type="InterPro" id="IPR056743">
    <property type="entry name" value="TRM5-TYW2-like_MTfase"/>
</dbReference>
<keyword evidence="5" id="KW-0963">Cytoplasm</keyword>
<evidence type="ECO:0000256" key="2">
    <source>
        <dbReference type="ARBA" id="ARBA00022679"/>
    </source>
</evidence>
<sequence length="308" mass="34109">MKPQKLRDFAKVYVPSEENQRQLPEKKIVLTPEEMAVLPANKQKIGDVVIVSVPPELAGKKTEIAELLLKMDSKTRLVLNDLGIEGQFRVPNREIIGRRTDSGSADLGTRAETETEIETETVHLENGCRFKLDVAQIMFSKGNLDEKRRISKLCAGETVVDMFAGIGYFSVPIAVHSRPEKVISIELNPVSYHYLCENCRLNRIEKIVEPILGDCGTVTPKGVADRVLMGYVGTTHLYLTAGISAVKKEGGIIHYHETVPEKLYPERPVQRILGAAAECGRIATILETRVIKKYSPGVLHVVVDAKIG</sequence>
<dbReference type="Pfam" id="PF25133">
    <property type="entry name" value="TYW2_N_2"/>
    <property type="match status" value="1"/>
</dbReference>
<dbReference type="PANTHER" id="PTHR23245:SF41">
    <property type="entry name" value="TRNA(PHE) (4-DEMETHYLWYOSINE(37)-C(7)) AMINOCARBOXYPROPYLTRANSFERASE"/>
    <property type="match status" value="1"/>
</dbReference>
<feature type="domain" description="SAM-dependent methyltransferase TRM5/TYW2-type" evidence="6">
    <location>
        <begin position="42"/>
        <end position="308"/>
    </location>
</feature>
<dbReference type="GO" id="GO:0008175">
    <property type="term" value="F:tRNA methyltransferase activity"/>
    <property type="evidence" value="ECO:0007669"/>
    <property type="project" value="TreeGrafter"/>
</dbReference>
<dbReference type="Proteomes" id="UP001271789">
    <property type="component" value="Unassembled WGS sequence"/>
</dbReference>
<dbReference type="SUPFAM" id="SSF53335">
    <property type="entry name" value="S-adenosyl-L-methionine-dependent methyltransferases"/>
    <property type="match status" value="1"/>
</dbReference>
<feature type="binding site" evidence="5">
    <location>
        <position position="186"/>
    </location>
    <ligand>
        <name>S-adenosyl-L-methionine</name>
        <dbReference type="ChEBI" id="CHEBI:59789"/>
    </ligand>
</feature>
<dbReference type="InterPro" id="IPR030867">
    <property type="entry name" value="TYW2_archaea"/>
</dbReference>
<evidence type="ECO:0000259" key="6">
    <source>
        <dbReference type="PROSITE" id="PS51684"/>
    </source>
</evidence>
<feature type="binding site" evidence="5">
    <location>
        <position position="140"/>
    </location>
    <ligand>
        <name>S-adenosyl-L-methionine</name>
        <dbReference type="ChEBI" id="CHEBI:59789"/>
    </ligand>
</feature>
<comment type="function">
    <text evidence="5">S-adenosyl-L-methionine-dependent transferase that acts as a component of the wyosine derivatives biosynthesis pathway. Catalyzes the transfer of the alpha-amino-alpha-carboxypropyl (acp) group from S-adenosyl-L-methionine to 4-demethylwyosine (imG-14), forming 7-aminocarboxypropyl-demethylwyosine (wybutosine-86) at position 37 of tRNA(Phe).</text>
</comment>
<accession>A0AAE4MK39</accession>
<dbReference type="FunFam" id="3.40.50.150:FF:000131">
    <property type="entry name" value="tRNA wybutosine-synthesizing protein 2/3/4"/>
    <property type="match status" value="1"/>
</dbReference>
<protein>
    <recommendedName>
        <fullName evidence="5">tRNA(Phe) (4-demethylwyosine(37)-C(7)) aminocarboxypropyltransferase</fullName>
        <ecNumber evidence="5">2.5.1.114</ecNumber>
    </recommendedName>
    <alternativeName>
        <fullName evidence="5">tRNA wyosine derivatives biosynthesis protein Taw2</fullName>
    </alternativeName>
</protein>
<dbReference type="GO" id="GO:0102522">
    <property type="term" value="F:tRNA 4-demethylwyosine alpha-amino-alpha-carboxypropyltransferase activity"/>
    <property type="evidence" value="ECO:0007669"/>
    <property type="project" value="UniProtKB-EC"/>
</dbReference>
<dbReference type="Pfam" id="PF02475">
    <property type="entry name" value="TRM5-TYW2_MTfase"/>
    <property type="match status" value="1"/>
</dbReference>
<keyword evidence="8" id="KW-1185">Reference proteome</keyword>
<dbReference type="GO" id="GO:0030488">
    <property type="term" value="P:tRNA methylation"/>
    <property type="evidence" value="ECO:0007669"/>
    <property type="project" value="TreeGrafter"/>
</dbReference>
<name>A0AAE4MK39_9EURY</name>
<organism evidence="7 8">
    <name type="scientific">Methanolapillus africanus</name>
    <dbReference type="NCBI Taxonomy" id="3028297"/>
    <lineage>
        <taxon>Archaea</taxon>
        <taxon>Methanobacteriati</taxon>
        <taxon>Methanobacteriota</taxon>
        <taxon>Stenosarchaea group</taxon>
        <taxon>Methanomicrobia</taxon>
        <taxon>Methanosarcinales</taxon>
        <taxon>Methanosarcinaceae</taxon>
        <taxon>Methanolapillus</taxon>
    </lineage>
</organism>
<evidence type="ECO:0000256" key="1">
    <source>
        <dbReference type="ARBA" id="ARBA00022603"/>
    </source>
</evidence>
<comment type="similarity">
    <text evidence="5">Belongs to the class I-like SAM-binding methyltransferase superfamily. TRM5/TYW2 family.</text>
</comment>
<dbReference type="HAMAP" id="MF_01922">
    <property type="entry name" value="TYW2_archaea"/>
    <property type="match status" value="1"/>
</dbReference>
<dbReference type="InterPro" id="IPR029063">
    <property type="entry name" value="SAM-dependent_MTases_sf"/>
</dbReference>
<dbReference type="EMBL" id="JAWDKD010000018">
    <property type="protein sequence ID" value="MDV0447103.1"/>
    <property type="molecule type" value="Genomic_DNA"/>
</dbReference>
<evidence type="ECO:0000313" key="7">
    <source>
        <dbReference type="EMBL" id="MDV0447103.1"/>
    </source>
</evidence>
<keyword evidence="3 5" id="KW-0949">S-adenosyl-L-methionine</keyword>
<proteinExistence type="inferred from homology"/>
<evidence type="ECO:0000313" key="8">
    <source>
        <dbReference type="Proteomes" id="UP001271789"/>
    </source>
</evidence>
<dbReference type="RefSeq" id="WP_338099521.1">
    <property type="nucleotide sequence ID" value="NZ_JAWDKD010000018.1"/>
</dbReference>
<comment type="caution">
    <text evidence="5">Lacks conserved residue(s) required for the propagation of feature annotation.</text>
</comment>
<dbReference type="InterPro" id="IPR030382">
    <property type="entry name" value="MeTrfase_TRM5/TYW2"/>
</dbReference>
<comment type="subcellular location">
    <subcellularLocation>
        <location evidence="5">Cytoplasm</location>
    </subcellularLocation>
</comment>
<keyword evidence="2 5" id="KW-0808">Transferase</keyword>
<evidence type="ECO:0000256" key="3">
    <source>
        <dbReference type="ARBA" id="ARBA00022691"/>
    </source>
</evidence>
<comment type="catalytic activity">
    <reaction evidence="5">
        <text>4-demethylwyosine(37) in tRNA(Phe) + S-adenosyl-L-methionine = 4-demethyl-7-[(3S)-3-amino-3-carboxypropyl]wyosine(37) in tRNA(Phe) + S-methyl-5'-thioadenosine + H(+)</text>
        <dbReference type="Rhea" id="RHEA:36355"/>
        <dbReference type="Rhea" id="RHEA-COMP:10164"/>
        <dbReference type="Rhea" id="RHEA-COMP:10378"/>
        <dbReference type="ChEBI" id="CHEBI:15378"/>
        <dbReference type="ChEBI" id="CHEBI:17509"/>
        <dbReference type="ChEBI" id="CHEBI:59789"/>
        <dbReference type="ChEBI" id="CHEBI:64315"/>
        <dbReference type="ChEBI" id="CHEBI:73550"/>
        <dbReference type="EC" id="2.5.1.114"/>
    </reaction>
</comment>
<dbReference type="AlphaFoldDB" id="A0AAE4MK39"/>
<keyword evidence="4 5" id="KW-0819">tRNA processing</keyword>
<gene>
    <name evidence="5" type="primary">taw2</name>
    <name evidence="7" type="ORF">MsAg5_09770</name>
</gene>
<dbReference type="PANTHER" id="PTHR23245">
    <property type="entry name" value="TRNA METHYLTRANSFERASE"/>
    <property type="match status" value="1"/>
</dbReference>
<dbReference type="CDD" id="cd02440">
    <property type="entry name" value="AdoMet_MTases"/>
    <property type="match status" value="1"/>
</dbReference>
<dbReference type="Gene3D" id="3.40.50.150">
    <property type="entry name" value="Vaccinia Virus protein VP39"/>
    <property type="match status" value="1"/>
</dbReference>
<dbReference type="PROSITE" id="PS51684">
    <property type="entry name" value="SAM_MT_TRM5_TYW2"/>
    <property type="match status" value="1"/>
</dbReference>
<evidence type="ECO:0000256" key="4">
    <source>
        <dbReference type="ARBA" id="ARBA00022694"/>
    </source>
</evidence>
<comment type="caution">
    <text evidence="7">The sequence shown here is derived from an EMBL/GenBank/DDBJ whole genome shotgun (WGS) entry which is preliminary data.</text>
</comment>
<reference evidence="7" key="1">
    <citation type="submission" date="2023-06" db="EMBL/GenBank/DDBJ databases">
        <title>Genome sequence of Methanosarcinaceae archaeon Ag5.</title>
        <authorList>
            <person name="Protasov E."/>
            <person name="Platt K."/>
            <person name="Poehlein A."/>
            <person name="Daniel R."/>
            <person name="Brune A."/>
        </authorList>
    </citation>
    <scope>NUCLEOTIDE SEQUENCE</scope>
    <source>
        <strain evidence="7">Ag5</strain>
    </source>
</reference>
<dbReference type="Gene3D" id="3.30.300.110">
    <property type="entry name" value="Met-10+ protein-like domains"/>
    <property type="match status" value="1"/>
</dbReference>
<dbReference type="InterPro" id="IPR056744">
    <property type="entry name" value="TRM5/TYW2-like_N"/>
</dbReference>
<keyword evidence="1" id="KW-0489">Methyltransferase</keyword>
<dbReference type="EC" id="2.5.1.114" evidence="5"/>
<feature type="binding site" evidence="5">
    <location>
        <position position="147"/>
    </location>
    <ligand>
        <name>S-adenosyl-L-methionine</name>
        <dbReference type="ChEBI" id="CHEBI:59789"/>
    </ligand>
</feature>
<dbReference type="GO" id="GO:0005737">
    <property type="term" value="C:cytoplasm"/>
    <property type="evidence" value="ECO:0007669"/>
    <property type="project" value="UniProtKB-SubCell"/>
</dbReference>